<sequence length="1021" mass="108049">MTAVQHEPAQLGSGRPDSPAGDSATTARTFPEPRHRSPDPRRPTTGGGTIGRRVARILALPAVVILLLLGLLSAQQIGSYRDSSSTSDAVTLSLEVQKLVSALQTERGVTAAVQGGNGSFTPELAPARSEVDSQRRVVQELVDEGDDAQARVDAALAQLDGLTAIRASTDSLKSGDEVQNAERTATFEYYTERVAALADVDLGLGNSGDTELRRGLTAFRSLQHAIEGMSQERAFLGGVYSAGGFSDDEFVRLADMRAEYQYSLDQFDEYATAEQKTSLAFIFSTGAAQVVQSFEQTALEAGDGRHLNVNPQSWWSGMGTLLDDANQLEQHVGSQIQLRAHDLQTAAARRIGLLVVAVVICFAGSVYLSTLAALSISRPLASLAAEADELASHRLPEAVRRAQNAAPDSPPQRPEPVRVPDRATDEIRSVALALDHLQGAAYELATEQAVQRRDTVESLANLGRRNQNLIRRQLGFITSLEREEVDPNALANLFELDHLATRMRRNASSLLVLVDASSPRTWSQAVPVSDVIRAAVSEVEEYRRVALRRVDEANVVGSAIGSVAHLLSELIENGLTFSPPDSEVEVQGRRVADGYLIAVTDQGVGMSPEELRLANSRLRGEGDFIAAPTRFLGHFVVGKLARDTGVRVELLPSPVTGVTARVVLPASLLAASLSVEVQSLRESTPAPLYDQSAPLLALPRLDRHDRLDDLETPLVPDDPGELVDAATGLPVIEPLIETGGDPGSGPAATPASDPANETTTSAGLGRTADLPAPEHIAGTPRWAKPGDLVAHQFEQRTHEAPHDGDVTEDGRPDFIDLRTPAAGLDLPAARFAPGIPSAPVPVIPGAPGAPGNPSMPGTTDARPPGSLRPAQARTPSTRRNAPGSHPDGYPDLHPHAPGRTQSPPTGGVPIVRGPGRTTPAAGVRTPERRPVAPGGPGGPGAPAVTENGLRKRVPRNQRQSEGGPPRRVIDLDAAAARSRQVADSPADVSARLTALRAGMRRGQAGQSSTVTSASHRPTEES</sequence>
<feature type="region of interest" description="Disordered" evidence="6">
    <location>
        <begin position="797"/>
        <end position="818"/>
    </location>
</feature>
<comment type="caution">
    <text evidence="10">The sequence shown here is derived from an EMBL/GenBank/DDBJ whole genome shotgun (WGS) entry which is preliminary data.</text>
</comment>
<reference evidence="10 11" key="1">
    <citation type="submission" date="2023-07" db="EMBL/GenBank/DDBJ databases">
        <title>Sequencing the genomes of 1000 actinobacteria strains.</title>
        <authorList>
            <person name="Klenk H.-P."/>
        </authorList>
    </citation>
    <scope>NUCLEOTIDE SEQUENCE [LARGE SCALE GENOMIC DNA]</scope>
    <source>
        <strain evidence="10 11">DSM 44388</strain>
    </source>
</reference>
<keyword evidence="4" id="KW-0808">Transferase</keyword>
<dbReference type="PANTHER" id="PTHR45436:SF5">
    <property type="entry name" value="SENSOR HISTIDINE KINASE TRCS"/>
    <property type="match status" value="1"/>
</dbReference>
<evidence type="ECO:0000256" key="6">
    <source>
        <dbReference type="SAM" id="MobiDB-lite"/>
    </source>
</evidence>
<organism evidence="10 11">
    <name type="scientific">Kineosporia succinea</name>
    <dbReference type="NCBI Taxonomy" id="84632"/>
    <lineage>
        <taxon>Bacteria</taxon>
        <taxon>Bacillati</taxon>
        <taxon>Actinomycetota</taxon>
        <taxon>Actinomycetes</taxon>
        <taxon>Kineosporiales</taxon>
        <taxon>Kineosporiaceae</taxon>
        <taxon>Kineosporia</taxon>
    </lineage>
</organism>
<dbReference type="Proteomes" id="UP001235712">
    <property type="component" value="Unassembled WGS sequence"/>
</dbReference>
<dbReference type="InterPro" id="IPR013587">
    <property type="entry name" value="Nitrate/nitrite_sensing"/>
</dbReference>
<dbReference type="EMBL" id="JAUSQZ010000001">
    <property type="protein sequence ID" value="MDP9828661.1"/>
    <property type="molecule type" value="Genomic_DNA"/>
</dbReference>
<feature type="domain" description="Histidine kinase/HSP90-like ATPase" evidence="8">
    <location>
        <begin position="563"/>
        <end position="666"/>
    </location>
</feature>
<keyword evidence="7" id="KW-0812">Transmembrane</keyword>
<feature type="region of interest" description="Disordered" evidence="6">
    <location>
        <begin position="841"/>
        <end position="1021"/>
    </location>
</feature>
<dbReference type="PANTHER" id="PTHR45436">
    <property type="entry name" value="SENSOR HISTIDINE KINASE YKOH"/>
    <property type="match status" value="1"/>
</dbReference>
<dbReference type="Gene3D" id="3.30.565.10">
    <property type="entry name" value="Histidine kinase-like ATPase, C-terminal domain"/>
    <property type="match status" value="1"/>
</dbReference>
<evidence type="ECO:0000259" key="8">
    <source>
        <dbReference type="Pfam" id="PF02518"/>
    </source>
</evidence>
<dbReference type="GO" id="GO:0016301">
    <property type="term" value="F:kinase activity"/>
    <property type="evidence" value="ECO:0007669"/>
    <property type="project" value="UniProtKB-KW"/>
</dbReference>
<dbReference type="Pfam" id="PF08376">
    <property type="entry name" value="NIT"/>
    <property type="match status" value="1"/>
</dbReference>
<evidence type="ECO:0000256" key="3">
    <source>
        <dbReference type="ARBA" id="ARBA00022553"/>
    </source>
</evidence>
<feature type="compositionally biased region" description="Polar residues" evidence="6">
    <location>
        <begin position="1004"/>
        <end position="1015"/>
    </location>
</feature>
<comment type="catalytic activity">
    <reaction evidence="1">
        <text>ATP + protein L-histidine = ADP + protein N-phospho-L-histidine.</text>
        <dbReference type="EC" id="2.7.13.3"/>
    </reaction>
</comment>
<feature type="domain" description="Nitrate/nitrite sensing protein" evidence="9">
    <location>
        <begin position="98"/>
        <end position="337"/>
    </location>
</feature>
<dbReference type="RefSeq" id="WP_307246067.1">
    <property type="nucleotide sequence ID" value="NZ_JAUSQZ010000001.1"/>
</dbReference>
<evidence type="ECO:0000259" key="9">
    <source>
        <dbReference type="Pfam" id="PF08376"/>
    </source>
</evidence>
<dbReference type="InterPro" id="IPR003594">
    <property type="entry name" value="HATPase_dom"/>
</dbReference>
<evidence type="ECO:0000256" key="2">
    <source>
        <dbReference type="ARBA" id="ARBA00012438"/>
    </source>
</evidence>
<name>A0ABT9P7Y3_9ACTN</name>
<feature type="region of interest" description="Disordered" evidence="6">
    <location>
        <begin position="734"/>
        <end position="784"/>
    </location>
</feature>
<evidence type="ECO:0000256" key="1">
    <source>
        <dbReference type="ARBA" id="ARBA00000085"/>
    </source>
</evidence>
<feature type="compositionally biased region" description="Basic and acidic residues" evidence="6">
    <location>
        <begin position="31"/>
        <end position="42"/>
    </location>
</feature>
<dbReference type="Pfam" id="PF02518">
    <property type="entry name" value="HATPase_c"/>
    <property type="match status" value="1"/>
</dbReference>
<dbReference type="Gene3D" id="6.10.340.10">
    <property type="match status" value="1"/>
</dbReference>
<feature type="region of interest" description="Disordered" evidence="6">
    <location>
        <begin position="1"/>
        <end position="49"/>
    </location>
</feature>
<feature type="transmembrane region" description="Helical" evidence="7">
    <location>
        <begin position="54"/>
        <end position="74"/>
    </location>
</feature>
<evidence type="ECO:0000313" key="11">
    <source>
        <dbReference type="Proteomes" id="UP001235712"/>
    </source>
</evidence>
<feature type="region of interest" description="Disordered" evidence="6">
    <location>
        <begin position="401"/>
        <end position="420"/>
    </location>
</feature>
<dbReference type="InterPro" id="IPR036890">
    <property type="entry name" value="HATPase_C_sf"/>
</dbReference>
<feature type="transmembrane region" description="Helical" evidence="7">
    <location>
        <begin position="351"/>
        <end position="374"/>
    </location>
</feature>
<keyword evidence="7" id="KW-0472">Membrane</keyword>
<evidence type="ECO:0000256" key="7">
    <source>
        <dbReference type="SAM" id="Phobius"/>
    </source>
</evidence>
<keyword evidence="7" id="KW-1133">Transmembrane helix</keyword>
<proteinExistence type="predicted"/>
<dbReference type="SUPFAM" id="SSF55874">
    <property type="entry name" value="ATPase domain of HSP90 chaperone/DNA topoisomerase II/histidine kinase"/>
    <property type="match status" value="1"/>
</dbReference>
<evidence type="ECO:0000256" key="4">
    <source>
        <dbReference type="ARBA" id="ARBA00022679"/>
    </source>
</evidence>
<feature type="compositionally biased region" description="Low complexity" evidence="6">
    <location>
        <begin position="845"/>
        <end position="857"/>
    </location>
</feature>
<keyword evidence="3" id="KW-0597">Phosphoprotein</keyword>
<protein>
    <recommendedName>
        <fullName evidence="2">histidine kinase</fullName>
        <ecNumber evidence="2">2.7.13.3</ecNumber>
    </recommendedName>
</protein>
<gene>
    <name evidence="10" type="ORF">J2S57_004410</name>
</gene>
<keyword evidence="5 10" id="KW-0418">Kinase</keyword>
<feature type="compositionally biased region" description="Basic and acidic residues" evidence="6">
    <location>
        <begin position="797"/>
        <end position="816"/>
    </location>
</feature>
<keyword evidence="11" id="KW-1185">Reference proteome</keyword>
<evidence type="ECO:0000313" key="10">
    <source>
        <dbReference type="EMBL" id="MDP9828661.1"/>
    </source>
</evidence>
<evidence type="ECO:0000256" key="5">
    <source>
        <dbReference type="ARBA" id="ARBA00022777"/>
    </source>
</evidence>
<dbReference type="EC" id="2.7.13.3" evidence="2"/>
<accession>A0ABT9P7Y3</accession>
<dbReference type="InterPro" id="IPR050428">
    <property type="entry name" value="TCS_sensor_his_kinase"/>
</dbReference>